<protein>
    <submittedName>
        <fullName evidence="1">Uncharacterized protein</fullName>
    </submittedName>
</protein>
<evidence type="ECO:0000313" key="2">
    <source>
        <dbReference type="Proteomes" id="UP000198251"/>
    </source>
</evidence>
<gene>
    <name evidence="1" type="ORF">GA0070610_1883</name>
</gene>
<proteinExistence type="predicted"/>
<dbReference type="Proteomes" id="UP000198251">
    <property type="component" value="Chromosome I"/>
</dbReference>
<reference evidence="1 2" key="1">
    <citation type="submission" date="2016-06" db="EMBL/GenBank/DDBJ databases">
        <authorList>
            <person name="Kjaerup R.B."/>
            <person name="Dalgaard T.S."/>
            <person name="Juul-Madsen H.R."/>
        </authorList>
    </citation>
    <scope>NUCLEOTIDE SEQUENCE [LARGE SCALE GENOMIC DNA]</scope>
    <source>
        <strain evidence="1 2">DSM 43913</strain>
    </source>
</reference>
<name>A0A1C5G6Z6_MICEH</name>
<dbReference type="EMBL" id="LT607733">
    <property type="protein sequence ID" value="SCG15644.1"/>
    <property type="molecule type" value="Genomic_DNA"/>
</dbReference>
<evidence type="ECO:0000313" key="1">
    <source>
        <dbReference type="EMBL" id="SCG15644.1"/>
    </source>
</evidence>
<sequence length="676" mass="73263">MTAPHQELVSVPEQRVENNFAGRDINTAGRDNVITNYLTGLRRLRPRPVDPNIVMPPDRFAPPAGFDAALQSVRSTSFLPARSRVIVLRAPESSGRRSAGMRLLADASVPAGRHFELLPDWDEPDVATLPEERNAAYLLNLRGVASPLPAQFFQDLVHYAGKLNAADSYLVVAASSDVWAGRLPEAATGIRVVDIERPVPRKVVEQYLPADRVIWLDDPGSSFFGVLPAESAPSEAVRLADVIVRAKGPVDVERLDEYLGWTDTVRSWFRGGSRDVESRAIRIAGAVLNEAPAAVILDSADVLLRAPEIDLPQEVGGLLARPDASKRLEPAGMSFDPVTGTAHLVHASQGPALLTYLWTQHIQLSEVLTRWLQEISSGPARGNLDVLAGALTTLAQAVGISPVLKLVDGWLALNDVGSIDLVGDLLSDLAVHPTLGGKIRPELAKWAGGKSQPARQQAIARAVANEFGRTYTSQALNRVRSLLRSPGSEDVRQRALKALRRLIATPELTALTVDTLVKWISAETETATVEPGVFLNAFSPFPNGKPVPEPLLQALSQGEEAGQAIRRRLIEGWVQVADREHRTGSVQDALLEWRRAAETNLVPEESFVDFMVSLGRHMGHVDPLFLNVVKAEGRLKDKLITRIFADVAIAYDRAPEGSISVATVITGAADIANDQS</sequence>
<dbReference type="AlphaFoldDB" id="A0A1C5G6Z6"/>
<organism evidence="1 2">
    <name type="scientific">Micromonospora echinofusca</name>
    <dbReference type="NCBI Taxonomy" id="47858"/>
    <lineage>
        <taxon>Bacteria</taxon>
        <taxon>Bacillati</taxon>
        <taxon>Actinomycetota</taxon>
        <taxon>Actinomycetes</taxon>
        <taxon>Micromonosporales</taxon>
        <taxon>Micromonosporaceae</taxon>
        <taxon>Micromonospora</taxon>
    </lineage>
</organism>
<accession>A0A1C5G6Z6</accession>
<keyword evidence="2" id="KW-1185">Reference proteome</keyword>